<evidence type="ECO:0000259" key="15">
    <source>
        <dbReference type="Pfam" id="PF00593"/>
    </source>
</evidence>
<dbReference type="SUPFAM" id="SSF56935">
    <property type="entry name" value="Porins"/>
    <property type="match status" value="1"/>
</dbReference>
<dbReference type="Pfam" id="PF07715">
    <property type="entry name" value="Plug"/>
    <property type="match status" value="1"/>
</dbReference>
<keyword evidence="10 11" id="KW-0998">Cell outer membrane</keyword>
<keyword evidence="3 11" id="KW-0813">Transport</keyword>
<evidence type="ECO:0000256" key="3">
    <source>
        <dbReference type="ARBA" id="ARBA00022448"/>
    </source>
</evidence>
<accession>A0A420K7M1</accession>
<feature type="compositionally biased region" description="Basic and acidic residues" evidence="13">
    <location>
        <begin position="329"/>
        <end position="340"/>
    </location>
</feature>
<evidence type="ECO:0000256" key="2">
    <source>
        <dbReference type="ARBA" id="ARBA00009810"/>
    </source>
</evidence>
<keyword evidence="4 11" id="KW-1134">Transmembrane beta strand</keyword>
<evidence type="ECO:0000256" key="13">
    <source>
        <dbReference type="SAM" id="MobiDB-lite"/>
    </source>
</evidence>
<sequence length="697" mass="76736">MSFHTKAHRCAAGLLLAAAWAGAQGQQGAPERQLSEVTVHPEGSALDEQRSAATQKTIIDRDEIRALGGLTVGELIRKLPGIDAGEHGADGGMNARARGMSRDAVQFLVNGERPTANARFALTEVGRMPAEELERVEILRGGSAEFGGAAPITVNLVMRRPVARAATSVKLAAGQRGDLNNAQFTASRSGGEGGFSWLLPLTLNRHAMPVDQSLVRSLPGGALQQDVEQGRYGLREFIFSPRLAWRSAAGQLTLWPSIYYNEGDRDTRTQRSDGSQRRDSEDNRIRIARLRSEAEWRAWGGKWTGRAAIMQGQRDADRLRQGGTAAWQETERREDRERSASLRFDRPVGDHLLSAGLDAARHARDDWQALSGAYAGDTRFAGSAGQGTLWLQDEWAIADALTLTGGLRGERMAIRAQERDSSHGAVDPSLALRWEAAPGWVARSSLSGAIRFPKLDELTRVASRSALANTPLEPDRGGNPWLRPERVANLEAGLERHVTGGVLGINTYLRRTRDFIERRTLWESGRWVDRPYNEGDARHWGLELSAKLTGEAPWLQGLIGRQGSLRANFTLPRGRVDDAVLGITRAPRELPRYTFSLGYEGSLPQWQSTWGFQWQHQAAVRTEVPGEVQARTRSRNTLDAHFVRRLTPALNLRLSAQNLLGEGNWRSATSSQGGQPWALTSSEAGQRTWLLALEGKW</sequence>
<evidence type="ECO:0000256" key="1">
    <source>
        <dbReference type="ARBA" id="ARBA00004571"/>
    </source>
</evidence>
<comment type="similarity">
    <text evidence="2 11 12">Belongs to the TonB-dependent receptor family.</text>
</comment>
<keyword evidence="5 11" id="KW-0812">Transmembrane</keyword>
<feature type="domain" description="TonB-dependent receptor-like beta-barrel" evidence="15">
    <location>
        <begin position="259"/>
        <end position="659"/>
    </location>
</feature>
<feature type="region of interest" description="Disordered" evidence="13">
    <location>
        <begin position="313"/>
        <end position="340"/>
    </location>
</feature>
<dbReference type="GO" id="GO:0009279">
    <property type="term" value="C:cell outer membrane"/>
    <property type="evidence" value="ECO:0007669"/>
    <property type="project" value="UniProtKB-SubCell"/>
</dbReference>
<evidence type="ECO:0000313" key="18">
    <source>
        <dbReference type="Proteomes" id="UP000216225"/>
    </source>
</evidence>
<reference evidence="17 18" key="1">
    <citation type="submission" date="2018-09" db="EMBL/GenBank/DDBJ databases">
        <title>Genome comparison of Alicycliphilus sp. BQ1, a polyurethanolytic bacterium, with its closest phylogenetic relatives Alicycliphilus denitrificans BC and K601, unable to attack polyurethane.</title>
        <authorList>
            <person name="Loza-Tavera H."/>
            <person name="Lozano L."/>
            <person name="Cevallos M."/>
            <person name="Maya-Lucas O."/>
            <person name="Garcia-Mena J."/>
            <person name="Hernandez J."/>
        </authorList>
    </citation>
    <scope>NUCLEOTIDE SEQUENCE [LARGE SCALE GENOMIC DNA]</scope>
    <source>
        <strain evidence="17 18">BQ1</strain>
    </source>
</reference>
<name>A0A420K7M1_9BURK</name>
<dbReference type="PANTHER" id="PTHR30069:SF29">
    <property type="entry name" value="HEMOGLOBIN AND HEMOGLOBIN-HAPTOGLOBIN-BINDING PROTEIN 1-RELATED"/>
    <property type="match status" value="1"/>
</dbReference>
<evidence type="ECO:0000256" key="8">
    <source>
        <dbReference type="ARBA" id="ARBA00023136"/>
    </source>
</evidence>
<dbReference type="InterPro" id="IPR036942">
    <property type="entry name" value="Beta-barrel_TonB_sf"/>
</dbReference>
<dbReference type="GO" id="GO:0015344">
    <property type="term" value="F:siderophore uptake transmembrane transporter activity"/>
    <property type="evidence" value="ECO:0007669"/>
    <property type="project" value="TreeGrafter"/>
</dbReference>
<evidence type="ECO:0000256" key="12">
    <source>
        <dbReference type="RuleBase" id="RU003357"/>
    </source>
</evidence>
<dbReference type="RefSeq" id="WP_094437025.1">
    <property type="nucleotide sequence ID" value="NZ_NKDB02000005.1"/>
</dbReference>
<keyword evidence="7 12" id="KW-0798">TonB box</keyword>
<dbReference type="EMBL" id="NKDB02000005">
    <property type="protein sequence ID" value="RKJ94438.1"/>
    <property type="molecule type" value="Genomic_DNA"/>
</dbReference>
<dbReference type="Gene3D" id="2.170.130.10">
    <property type="entry name" value="TonB-dependent receptor, plug domain"/>
    <property type="match status" value="1"/>
</dbReference>
<organism evidence="17 18">
    <name type="scientific">Alicycliphilus denitrificans</name>
    <dbReference type="NCBI Taxonomy" id="179636"/>
    <lineage>
        <taxon>Bacteria</taxon>
        <taxon>Pseudomonadati</taxon>
        <taxon>Pseudomonadota</taxon>
        <taxon>Betaproteobacteria</taxon>
        <taxon>Burkholderiales</taxon>
        <taxon>Comamonadaceae</taxon>
        <taxon>Alicycliphilus</taxon>
    </lineage>
</organism>
<evidence type="ECO:0000256" key="9">
    <source>
        <dbReference type="ARBA" id="ARBA00023170"/>
    </source>
</evidence>
<dbReference type="InterPro" id="IPR039426">
    <property type="entry name" value="TonB-dep_rcpt-like"/>
</dbReference>
<evidence type="ECO:0000313" key="17">
    <source>
        <dbReference type="EMBL" id="RKJ94438.1"/>
    </source>
</evidence>
<dbReference type="Proteomes" id="UP000216225">
    <property type="component" value="Unassembled WGS sequence"/>
</dbReference>
<feature type="signal peptide" evidence="14">
    <location>
        <begin position="1"/>
        <end position="23"/>
    </location>
</feature>
<evidence type="ECO:0000259" key="16">
    <source>
        <dbReference type="Pfam" id="PF07715"/>
    </source>
</evidence>
<keyword evidence="8 11" id="KW-0472">Membrane</keyword>
<evidence type="ECO:0000256" key="4">
    <source>
        <dbReference type="ARBA" id="ARBA00022452"/>
    </source>
</evidence>
<dbReference type="PROSITE" id="PS52016">
    <property type="entry name" value="TONB_DEPENDENT_REC_3"/>
    <property type="match status" value="1"/>
</dbReference>
<gene>
    <name evidence="17" type="ORF">CE154_019145</name>
</gene>
<evidence type="ECO:0000256" key="10">
    <source>
        <dbReference type="ARBA" id="ARBA00023237"/>
    </source>
</evidence>
<dbReference type="PANTHER" id="PTHR30069">
    <property type="entry name" value="TONB-DEPENDENT OUTER MEMBRANE RECEPTOR"/>
    <property type="match status" value="1"/>
</dbReference>
<evidence type="ECO:0000256" key="7">
    <source>
        <dbReference type="ARBA" id="ARBA00023077"/>
    </source>
</evidence>
<evidence type="ECO:0000256" key="14">
    <source>
        <dbReference type="SAM" id="SignalP"/>
    </source>
</evidence>
<dbReference type="CDD" id="cd01347">
    <property type="entry name" value="ligand_gated_channel"/>
    <property type="match status" value="1"/>
</dbReference>
<comment type="subcellular location">
    <subcellularLocation>
        <location evidence="1 11">Cell outer membrane</location>
        <topology evidence="1 11">Multi-pass membrane protein</topology>
    </subcellularLocation>
</comment>
<dbReference type="Gene3D" id="2.40.170.20">
    <property type="entry name" value="TonB-dependent receptor, beta-barrel domain"/>
    <property type="match status" value="1"/>
</dbReference>
<proteinExistence type="inferred from homology"/>
<comment type="caution">
    <text evidence="17">The sequence shown here is derived from an EMBL/GenBank/DDBJ whole genome shotgun (WGS) entry which is preliminary data.</text>
</comment>
<dbReference type="AlphaFoldDB" id="A0A420K7M1"/>
<keyword evidence="6 14" id="KW-0732">Signal</keyword>
<dbReference type="GO" id="GO:0044718">
    <property type="term" value="P:siderophore transmembrane transport"/>
    <property type="evidence" value="ECO:0007669"/>
    <property type="project" value="TreeGrafter"/>
</dbReference>
<evidence type="ECO:0000256" key="5">
    <source>
        <dbReference type="ARBA" id="ARBA00022692"/>
    </source>
</evidence>
<evidence type="ECO:0000256" key="6">
    <source>
        <dbReference type="ARBA" id="ARBA00022729"/>
    </source>
</evidence>
<dbReference type="InterPro" id="IPR000531">
    <property type="entry name" value="Beta-barrel_TonB"/>
</dbReference>
<feature type="chain" id="PRO_5019044497" evidence="14">
    <location>
        <begin position="24"/>
        <end position="697"/>
    </location>
</feature>
<dbReference type="Pfam" id="PF00593">
    <property type="entry name" value="TonB_dep_Rec_b-barrel"/>
    <property type="match status" value="1"/>
</dbReference>
<keyword evidence="9 17" id="KW-0675">Receptor</keyword>
<feature type="domain" description="TonB-dependent receptor plug" evidence="16">
    <location>
        <begin position="49"/>
        <end position="151"/>
    </location>
</feature>
<protein>
    <submittedName>
        <fullName evidence="17">TonB-dependent receptor</fullName>
    </submittedName>
</protein>
<dbReference type="InterPro" id="IPR012910">
    <property type="entry name" value="Plug_dom"/>
</dbReference>
<evidence type="ECO:0000256" key="11">
    <source>
        <dbReference type="PROSITE-ProRule" id="PRU01360"/>
    </source>
</evidence>
<dbReference type="InterPro" id="IPR037066">
    <property type="entry name" value="Plug_dom_sf"/>
</dbReference>